<keyword evidence="1" id="KW-0812">Transmembrane</keyword>
<evidence type="ECO:0000313" key="2">
    <source>
        <dbReference type="EMBL" id="OAX40663.1"/>
    </source>
</evidence>
<dbReference type="Proteomes" id="UP000092154">
    <property type="component" value="Unassembled WGS sequence"/>
</dbReference>
<dbReference type="InParanoid" id="A0A1B7N747"/>
<dbReference type="OrthoDB" id="3197626at2759"/>
<feature type="transmembrane region" description="Helical" evidence="1">
    <location>
        <begin position="103"/>
        <end position="123"/>
    </location>
</feature>
<evidence type="ECO:0000256" key="1">
    <source>
        <dbReference type="SAM" id="Phobius"/>
    </source>
</evidence>
<feature type="transmembrane region" description="Helical" evidence="1">
    <location>
        <begin position="143"/>
        <end position="168"/>
    </location>
</feature>
<reference evidence="2 3" key="1">
    <citation type="submission" date="2016-06" db="EMBL/GenBank/DDBJ databases">
        <title>Comparative genomics of the ectomycorrhizal sister species Rhizopogon vinicolor and Rhizopogon vesiculosus (Basidiomycota: Boletales) reveals a divergence of the mating type B locus.</title>
        <authorList>
            <consortium name="DOE Joint Genome Institute"/>
            <person name="Mujic A.B."/>
            <person name="Kuo A."/>
            <person name="Tritt A."/>
            <person name="Lipzen A."/>
            <person name="Chen C."/>
            <person name="Johnson J."/>
            <person name="Sharma A."/>
            <person name="Barry K."/>
            <person name="Grigoriev I.V."/>
            <person name="Spatafora J.W."/>
        </authorList>
    </citation>
    <scope>NUCLEOTIDE SEQUENCE [LARGE SCALE GENOMIC DNA]</scope>
    <source>
        <strain evidence="2 3">AM-OR11-026</strain>
    </source>
</reference>
<keyword evidence="3" id="KW-1185">Reference proteome</keyword>
<dbReference type="AlphaFoldDB" id="A0A1B7N747"/>
<dbReference type="EMBL" id="KV448204">
    <property type="protein sequence ID" value="OAX40663.1"/>
    <property type="molecule type" value="Genomic_DNA"/>
</dbReference>
<protein>
    <recommendedName>
        <fullName evidence="4">G-protein coupled receptors family 1 profile domain-containing protein</fullName>
    </recommendedName>
</protein>
<name>A0A1B7N747_9AGAM</name>
<gene>
    <name evidence="2" type="ORF">K503DRAFT_791255</name>
</gene>
<organism evidence="2 3">
    <name type="scientific">Rhizopogon vinicolor AM-OR11-026</name>
    <dbReference type="NCBI Taxonomy" id="1314800"/>
    <lineage>
        <taxon>Eukaryota</taxon>
        <taxon>Fungi</taxon>
        <taxon>Dikarya</taxon>
        <taxon>Basidiomycota</taxon>
        <taxon>Agaricomycotina</taxon>
        <taxon>Agaricomycetes</taxon>
        <taxon>Agaricomycetidae</taxon>
        <taxon>Boletales</taxon>
        <taxon>Suillineae</taxon>
        <taxon>Rhizopogonaceae</taxon>
        <taxon>Rhizopogon</taxon>
    </lineage>
</organism>
<proteinExistence type="predicted"/>
<feature type="transmembrane region" description="Helical" evidence="1">
    <location>
        <begin position="20"/>
        <end position="42"/>
    </location>
</feature>
<evidence type="ECO:0008006" key="4">
    <source>
        <dbReference type="Google" id="ProtNLM"/>
    </source>
</evidence>
<feature type="transmembrane region" description="Helical" evidence="1">
    <location>
        <begin position="180"/>
        <end position="201"/>
    </location>
</feature>
<evidence type="ECO:0000313" key="3">
    <source>
        <dbReference type="Proteomes" id="UP000092154"/>
    </source>
</evidence>
<sequence>MINWKNPGEIETEGIAFAKAVYVLFGIYIWEICVTCSFEVSIFMGRRKLAWPLVLFVFLCRYSMLFALTLYIFISVAGSLTILSASTSLMIRAMALWEWKRWAVLSMLGLSLGQWAILIRTMTVVQASWNDQGGTCVVVNTNHILLILSYVYTMSFDFVILVMTTFALGKRFRHEALSSLLFRNGLVYFLITSTCNAVPAVGLGRSQLQR</sequence>
<keyword evidence="1" id="KW-0472">Membrane</keyword>
<accession>A0A1B7N747</accession>
<feature type="transmembrane region" description="Helical" evidence="1">
    <location>
        <begin position="71"/>
        <end position="91"/>
    </location>
</feature>
<keyword evidence="1" id="KW-1133">Transmembrane helix</keyword>